<dbReference type="InterPro" id="IPR003782">
    <property type="entry name" value="SCO1/SenC"/>
</dbReference>
<protein>
    <submittedName>
        <fullName evidence="4">Protein SCO1/2</fullName>
    </submittedName>
</protein>
<organism evidence="4 5">
    <name type="scientific">Nocardioides marinus</name>
    <dbReference type="NCBI Taxonomy" id="374514"/>
    <lineage>
        <taxon>Bacteria</taxon>
        <taxon>Bacillati</taxon>
        <taxon>Actinomycetota</taxon>
        <taxon>Actinomycetes</taxon>
        <taxon>Propionibacteriales</taxon>
        <taxon>Nocardioidaceae</taxon>
        <taxon>Nocardioides</taxon>
    </lineage>
</organism>
<dbReference type="Gene3D" id="3.40.30.10">
    <property type="entry name" value="Glutaredoxin"/>
    <property type="match status" value="1"/>
</dbReference>
<dbReference type="EMBL" id="JACBZI010000001">
    <property type="protein sequence ID" value="NYI10541.1"/>
    <property type="molecule type" value="Genomic_DNA"/>
</dbReference>
<dbReference type="CDD" id="cd02968">
    <property type="entry name" value="SCO"/>
    <property type="match status" value="1"/>
</dbReference>
<dbReference type="PANTHER" id="PTHR12151">
    <property type="entry name" value="ELECTRON TRANSPORT PROTIN SCO1/SENC FAMILY MEMBER"/>
    <property type="match status" value="1"/>
</dbReference>
<sequence length="203" mass="21073">MPERRPGPLVVLALVCALVLGACGGADEPSGTLTASPVDPPFDVADVSLATTEGGTLSLADPGARLTLVFFGYTNCPDVCPLVMSTIATALTRLEPEDREQVQLVFVTTDPPRDDATTIRRYLDGYDPTAVGLTGDLDDIEALGESVGIFVADAEELASGGYDLGSHGSQVLAVDAGGEAPAFWRQDVSSADLAADIHLLLRS</sequence>
<dbReference type="GO" id="GO:0046872">
    <property type="term" value="F:metal ion binding"/>
    <property type="evidence" value="ECO:0007669"/>
    <property type="project" value="UniProtKB-KW"/>
</dbReference>
<reference evidence="4 5" key="1">
    <citation type="submission" date="2020-07" db="EMBL/GenBank/DDBJ databases">
        <title>Sequencing the genomes of 1000 actinobacteria strains.</title>
        <authorList>
            <person name="Klenk H.-P."/>
        </authorList>
    </citation>
    <scope>NUCLEOTIDE SEQUENCE [LARGE SCALE GENOMIC DNA]</scope>
    <source>
        <strain evidence="4 5">DSM 18248</strain>
    </source>
</reference>
<accession>A0A7Z0C4X6</accession>
<dbReference type="PROSITE" id="PS51257">
    <property type="entry name" value="PROKAR_LIPOPROTEIN"/>
    <property type="match status" value="1"/>
</dbReference>
<evidence type="ECO:0000256" key="2">
    <source>
        <dbReference type="PIRSR" id="PIRSR603782-1"/>
    </source>
</evidence>
<keyword evidence="5" id="KW-1185">Reference proteome</keyword>
<comment type="caution">
    <text evidence="4">The sequence shown here is derived from an EMBL/GenBank/DDBJ whole genome shotgun (WGS) entry which is preliminary data.</text>
</comment>
<dbReference type="SUPFAM" id="SSF52833">
    <property type="entry name" value="Thioredoxin-like"/>
    <property type="match status" value="1"/>
</dbReference>
<feature type="binding site" evidence="2">
    <location>
        <position position="167"/>
    </location>
    <ligand>
        <name>Cu cation</name>
        <dbReference type="ChEBI" id="CHEBI:23378"/>
    </ligand>
</feature>
<evidence type="ECO:0000313" key="5">
    <source>
        <dbReference type="Proteomes" id="UP000537326"/>
    </source>
</evidence>
<dbReference type="Pfam" id="PF02630">
    <property type="entry name" value="SCO1-SenC"/>
    <property type="match status" value="1"/>
</dbReference>
<gene>
    <name evidence="4" type="ORF">BKA05_002056</name>
</gene>
<comment type="similarity">
    <text evidence="1">Belongs to the SCO1/2 family.</text>
</comment>
<dbReference type="InterPro" id="IPR036249">
    <property type="entry name" value="Thioredoxin-like_sf"/>
</dbReference>
<feature type="disulfide bond" description="Redox-active" evidence="3">
    <location>
        <begin position="76"/>
        <end position="80"/>
    </location>
</feature>
<feature type="binding site" evidence="2">
    <location>
        <position position="80"/>
    </location>
    <ligand>
        <name>Cu cation</name>
        <dbReference type="ChEBI" id="CHEBI:23378"/>
    </ligand>
</feature>
<keyword evidence="2" id="KW-0479">Metal-binding</keyword>
<keyword evidence="3" id="KW-1015">Disulfide bond</keyword>
<name>A0A7Z0C4X6_9ACTN</name>
<dbReference type="AlphaFoldDB" id="A0A7Z0C4X6"/>
<evidence type="ECO:0000256" key="3">
    <source>
        <dbReference type="PIRSR" id="PIRSR603782-2"/>
    </source>
</evidence>
<feature type="binding site" evidence="2">
    <location>
        <position position="76"/>
    </location>
    <ligand>
        <name>Cu cation</name>
        <dbReference type="ChEBI" id="CHEBI:23378"/>
    </ligand>
</feature>
<dbReference type="RefSeq" id="WP_179531359.1">
    <property type="nucleotide sequence ID" value="NZ_BAAAPP010000010.1"/>
</dbReference>
<dbReference type="Proteomes" id="UP000537326">
    <property type="component" value="Unassembled WGS sequence"/>
</dbReference>
<evidence type="ECO:0000313" key="4">
    <source>
        <dbReference type="EMBL" id="NYI10541.1"/>
    </source>
</evidence>
<proteinExistence type="inferred from homology"/>
<dbReference type="PANTHER" id="PTHR12151:SF25">
    <property type="entry name" value="LINALOOL DEHYDRATASE_ISOMERASE DOMAIN-CONTAINING PROTEIN"/>
    <property type="match status" value="1"/>
</dbReference>
<keyword evidence="2" id="KW-0186">Copper</keyword>
<evidence type="ECO:0000256" key="1">
    <source>
        <dbReference type="ARBA" id="ARBA00010996"/>
    </source>
</evidence>